<dbReference type="EMBL" id="WSZM01001386">
    <property type="protein sequence ID" value="KAF4027580.1"/>
    <property type="molecule type" value="Genomic_DNA"/>
</dbReference>
<dbReference type="AlphaFoldDB" id="A0A833SFY7"/>
<organism evidence="3 6">
    <name type="scientific">Phytophthora infestans</name>
    <name type="common">Potato late blight agent</name>
    <name type="synonym">Botrytis infestans</name>
    <dbReference type="NCBI Taxonomy" id="4787"/>
    <lineage>
        <taxon>Eukaryota</taxon>
        <taxon>Sar</taxon>
        <taxon>Stramenopiles</taxon>
        <taxon>Oomycota</taxon>
        <taxon>Peronosporomycetes</taxon>
        <taxon>Peronosporales</taxon>
        <taxon>Peronosporaceae</taxon>
        <taxon>Phytophthora</taxon>
    </lineage>
</organism>
<dbReference type="EMBL" id="JAACNO010001930">
    <property type="protein sequence ID" value="KAF4136610.1"/>
    <property type="molecule type" value="Genomic_DNA"/>
</dbReference>
<reference evidence="3" key="1">
    <citation type="submission" date="2020-04" db="EMBL/GenBank/DDBJ databases">
        <title>Hybrid Assembly of Korean Phytophthora infestans isolates.</title>
        <authorList>
            <person name="Prokchorchik M."/>
            <person name="Lee Y."/>
            <person name="Seo J."/>
            <person name="Cho J.-H."/>
            <person name="Park Y.-E."/>
            <person name="Jang D.-C."/>
            <person name="Im J.-S."/>
            <person name="Choi J.-G."/>
            <person name="Park H.-J."/>
            <person name="Lee G.-B."/>
            <person name="Lee Y.-G."/>
            <person name="Hong S.-Y."/>
            <person name="Cho K."/>
            <person name="Sohn K.H."/>
        </authorList>
    </citation>
    <scope>NUCLEOTIDE SEQUENCE</scope>
    <source>
        <strain evidence="3">KR_1_A1</strain>
        <strain evidence="4">KR_2_A2</strain>
    </source>
</reference>
<feature type="compositionally biased region" description="Gly residues" evidence="1">
    <location>
        <begin position="57"/>
        <end position="89"/>
    </location>
</feature>
<dbReference type="EMBL" id="JAACNO010002360">
    <property type="protein sequence ID" value="KAF4133555.1"/>
    <property type="molecule type" value="Genomic_DNA"/>
</dbReference>
<keyword evidence="6" id="KW-1185">Reference proteome</keyword>
<sequence>MKIIALVVAAALATTSAYEADTPALRALADVTEETEAPASDTPTEGDDQQEWRWGRRWGGGWGRPRWGGGWGRPGWGGGWGRPGWGGGW</sequence>
<dbReference type="Proteomes" id="UP000704712">
    <property type="component" value="Unassembled WGS sequence"/>
</dbReference>
<evidence type="ECO:0000313" key="6">
    <source>
        <dbReference type="Proteomes" id="UP000602510"/>
    </source>
</evidence>
<evidence type="ECO:0000256" key="1">
    <source>
        <dbReference type="SAM" id="MobiDB-lite"/>
    </source>
</evidence>
<evidence type="ECO:0000256" key="2">
    <source>
        <dbReference type="SAM" id="SignalP"/>
    </source>
</evidence>
<proteinExistence type="predicted"/>
<dbReference type="Proteomes" id="UP000602510">
    <property type="component" value="Unassembled WGS sequence"/>
</dbReference>
<feature type="signal peptide" evidence="2">
    <location>
        <begin position="1"/>
        <end position="17"/>
    </location>
</feature>
<name>A0A833SFY7_PHYIN</name>
<feature type="region of interest" description="Disordered" evidence="1">
    <location>
        <begin position="32"/>
        <end position="89"/>
    </location>
</feature>
<comment type="caution">
    <text evidence="3">The sequence shown here is derived from an EMBL/GenBank/DDBJ whole genome shotgun (WGS) entry which is preliminary data.</text>
</comment>
<evidence type="ECO:0000313" key="5">
    <source>
        <dbReference type="EMBL" id="KAF4136610.1"/>
    </source>
</evidence>
<feature type="chain" id="PRO_5036239606" evidence="2">
    <location>
        <begin position="18"/>
        <end position="89"/>
    </location>
</feature>
<evidence type="ECO:0000313" key="4">
    <source>
        <dbReference type="EMBL" id="KAF4133555.1"/>
    </source>
</evidence>
<accession>A0A833SFY7</accession>
<evidence type="ECO:0000313" key="3">
    <source>
        <dbReference type="EMBL" id="KAF4027580.1"/>
    </source>
</evidence>
<protein>
    <submittedName>
        <fullName evidence="3">Uncharacterized protein</fullName>
    </submittedName>
</protein>
<keyword evidence="2" id="KW-0732">Signal</keyword>
<gene>
    <name evidence="3" type="ORF">GN244_ATG20794</name>
    <name evidence="5" type="ORF">GN958_ATG14192</name>
    <name evidence="4" type="ORF">GN958_ATG17253</name>
</gene>